<dbReference type="GeneID" id="19974882"/>
<feature type="compositionally biased region" description="Polar residues" evidence="1">
    <location>
        <begin position="70"/>
        <end position="81"/>
    </location>
</feature>
<proteinExistence type="predicted"/>
<keyword evidence="3" id="KW-1185">Reference proteome</keyword>
<evidence type="ECO:0000313" key="3">
    <source>
        <dbReference type="Proteomes" id="UP000030752"/>
    </source>
</evidence>
<accession>W2RNN5</accession>
<feature type="compositionally biased region" description="Polar residues" evidence="1">
    <location>
        <begin position="302"/>
        <end position="314"/>
    </location>
</feature>
<evidence type="ECO:0000313" key="2">
    <source>
        <dbReference type="EMBL" id="ETN37920.1"/>
    </source>
</evidence>
<dbReference type="HOGENOM" id="CLU_041168_0_0_1"/>
<feature type="compositionally biased region" description="Low complexity" evidence="1">
    <location>
        <begin position="289"/>
        <end position="301"/>
    </location>
</feature>
<feature type="compositionally biased region" description="Polar residues" evidence="1">
    <location>
        <begin position="99"/>
        <end position="128"/>
    </location>
</feature>
<dbReference type="Proteomes" id="UP000030752">
    <property type="component" value="Unassembled WGS sequence"/>
</dbReference>
<feature type="compositionally biased region" description="Basic and acidic residues" evidence="1">
    <location>
        <begin position="51"/>
        <end position="69"/>
    </location>
</feature>
<feature type="compositionally biased region" description="Basic and acidic residues" evidence="1">
    <location>
        <begin position="266"/>
        <end position="276"/>
    </location>
</feature>
<sequence length="387" mass="40483">MSTLSAVKREEDGGASAESKNSSAPLLDKSQNDANMSAPTDSDTSAKPRKRDFWKLGKKPEDDKSKQKDPMTTTSSRSSAPQIPPMVGLRPSSPFRISDSLTGSVSPQRTSHPYITPGSPSQPITSVTSASPRPQSPASSMIFERNVQDETHPTELSPQIPAHVVTENHIPPALDASAEAITNTKLDPDEVEIITHATHQPAAVTITGAEHSMASSTVEDTPSMPAIARASEPSPDDVSNYGSLDSADVRRLSFISFADVVHAEQEGIGGDQRRDSAIGGAHPAVLGAPRSPSPMRSPVSSQAFGTSPPTSIATSAKGFEGSPNRGMRTAGSPPLLGQPSPMTGGELNIETMTQALRRTGSGDLSGVRSAPMSAIGDGENFGDKAFR</sequence>
<dbReference type="VEuPathDB" id="FungiDB:HMPREF1541_07543"/>
<dbReference type="eggNOG" id="ENOG502S606">
    <property type="taxonomic scope" value="Eukaryota"/>
</dbReference>
<feature type="compositionally biased region" description="Low complexity" evidence="1">
    <location>
        <begin position="129"/>
        <end position="139"/>
    </location>
</feature>
<reference evidence="2 3" key="1">
    <citation type="submission" date="2013-03" db="EMBL/GenBank/DDBJ databases">
        <title>The Genome Sequence of Phialophora europaea CBS 101466.</title>
        <authorList>
            <consortium name="The Broad Institute Genomics Platform"/>
            <person name="Cuomo C."/>
            <person name="de Hoog S."/>
            <person name="Gorbushina A."/>
            <person name="Walker B."/>
            <person name="Young S.K."/>
            <person name="Zeng Q."/>
            <person name="Gargeya S."/>
            <person name="Fitzgerald M."/>
            <person name="Haas B."/>
            <person name="Abouelleil A."/>
            <person name="Allen A.W."/>
            <person name="Alvarado L."/>
            <person name="Arachchi H.M."/>
            <person name="Berlin A.M."/>
            <person name="Chapman S.B."/>
            <person name="Gainer-Dewar J."/>
            <person name="Goldberg J."/>
            <person name="Griggs A."/>
            <person name="Gujja S."/>
            <person name="Hansen M."/>
            <person name="Howarth C."/>
            <person name="Imamovic A."/>
            <person name="Ireland A."/>
            <person name="Larimer J."/>
            <person name="McCowan C."/>
            <person name="Murphy C."/>
            <person name="Pearson M."/>
            <person name="Poon T.W."/>
            <person name="Priest M."/>
            <person name="Roberts A."/>
            <person name="Saif S."/>
            <person name="Shea T."/>
            <person name="Sisk P."/>
            <person name="Sykes S."/>
            <person name="Wortman J."/>
            <person name="Nusbaum C."/>
            <person name="Birren B."/>
        </authorList>
    </citation>
    <scope>NUCLEOTIDE SEQUENCE [LARGE SCALE GENOMIC DNA]</scope>
    <source>
        <strain evidence="2 3">CBS 101466</strain>
    </source>
</reference>
<dbReference type="AlphaFoldDB" id="W2RNN5"/>
<evidence type="ECO:0000256" key="1">
    <source>
        <dbReference type="SAM" id="MobiDB-lite"/>
    </source>
</evidence>
<gene>
    <name evidence="2" type="ORF">HMPREF1541_07543</name>
</gene>
<dbReference type="EMBL" id="KB822723">
    <property type="protein sequence ID" value="ETN37920.1"/>
    <property type="molecule type" value="Genomic_DNA"/>
</dbReference>
<dbReference type="OrthoDB" id="5364312at2759"/>
<organism evidence="2 3">
    <name type="scientific">Cyphellophora europaea (strain CBS 101466)</name>
    <name type="common">Phialophora europaea</name>
    <dbReference type="NCBI Taxonomy" id="1220924"/>
    <lineage>
        <taxon>Eukaryota</taxon>
        <taxon>Fungi</taxon>
        <taxon>Dikarya</taxon>
        <taxon>Ascomycota</taxon>
        <taxon>Pezizomycotina</taxon>
        <taxon>Eurotiomycetes</taxon>
        <taxon>Chaetothyriomycetidae</taxon>
        <taxon>Chaetothyriales</taxon>
        <taxon>Cyphellophoraceae</taxon>
        <taxon>Cyphellophora</taxon>
    </lineage>
</organism>
<dbReference type="FunCoup" id="W2RNN5">
    <property type="interactions" value="40"/>
</dbReference>
<name>W2RNN5_CYPE1</name>
<dbReference type="RefSeq" id="XP_008720089.1">
    <property type="nucleotide sequence ID" value="XM_008721867.1"/>
</dbReference>
<dbReference type="InParanoid" id="W2RNN5"/>
<feature type="region of interest" description="Disordered" evidence="1">
    <location>
        <begin position="266"/>
        <end position="387"/>
    </location>
</feature>
<dbReference type="PANTHER" id="PTHR42111">
    <property type="entry name" value="YALI0D23727P"/>
    <property type="match status" value="1"/>
</dbReference>
<dbReference type="PANTHER" id="PTHR42111:SF1">
    <property type="entry name" value="YALI0D23727P"/>
    <property type="match status" value="1"/>
</dbReference>
<feature type="region of interest" description="Disordered" evidence="1">
    <location>
        <begin position="1"/>
        <end position="139"/>
    </location>
</feature>
<protein>
    <submittedName>
        <fullName evidence="2">Uncharacterized protein</fullName>
    </submittedName>
</protein>
<feature type="compositionally biased region" description="Polar residues" evidence="1">
    <location>
        <begin position="32"/>
        <end position="45"/>
    </location>
</feature>